<name>A0ABD1L266_9FABA</name>
<dbReference type="EMBL" id="JBGMDY010000011">
    <property type="protein sequence ID" value="KAL2317610.1"/>
    <property type="molecule type" value="Genomic_DNA"/>
</dbReference>
<feature type="compositionally biased region" description="Gly residues" evidence="1">
    <location>
        <begin position="225"/>
        <end position="240"/>
    </location>
</feature>
<protein>
    <submittedName>
        <fullName evidence="2">Uncharacterized protein</fullName>
    </submittedName>
</protein>
<keyword evidence="3" id="KW-1185">Reference proteome</keyword>
<gene>
    <name evidence="2" type="ORF">Fmac_031486</name>
</gene>
<feature type="region of interest" description="Disordered" evidence="1">
    <location>
        <begin position="218"/>
        <end position="240"/>
    </location>
</feature>
<feature type="region of interest" description="Disordered" evidence="1">
    <location>
        <begin position="134"/>
        <end position="176"/>
    </location>
</feature>
<evidence type="ECO:0000313" key="2">
    <source>
        <dbReference type="EMBL" id="KAL2317610.1"/>
    </source>
</evidence>
<organism evidence="2 3">
    <name type="scientific">Flemingia macrophylla</name>
    <dbReference type="NCBI Taxonomy" id="520843"/>
    <lineage>
        <taxon>Eukaryota</taxon>
        <taxon>Viridiplantae</taxon>
        <taxon>Streptophyta</taxon>
        <taxon>Embryophyta</taxon>
        <taxon>Tracheophyta</taxon>
        <taxon>Spermatophyta</taxon>
        <taxon>Magnoliopsida</taxon>
        <taxon>eudicotyledons</taxon>
        <taxon>Gunneridae</taxon>
        <taxon>Pentapetalae</taxon>
        <taxon>rosids</taxon>
        <taxon>fabids</taxon>
        <taxon>Fabales</taxon>
        <taxon>Fabaceae</taxon>
        <taxon>Papilionoideae</taxon>
        <taxon>50 kb inversion clade</taxon>
        <taxon>NPAAA clade</taxon>
        <taxon>indigoferoid/millettioid clade</taxon>
        <taxon>Phaseoleae</taxon>
        <taxon>Flemingia</taxon>
    </lineage>
</organism>
<dbReference type="Proteomes" id="UP001603857">
    <property type="component" value="Unassembled WGS sequence"/>
</dbReference>
<comment type="caution">
    <text evidence="2">The sequence shown here is derived from an EMBL/GenBank/DDBJ whole genome shotgun (WGS) entry which is preliminary data.</text>
</comment>
<evidence type="ECO:0000256" key="1">
    <source>
        <dbReference type="SAM" id="MobiDB-lite"/>
    </source>
</evidence>
<reference evidence="2 3" key="1">
    <citation type="submission" date="2024-08" db="EMBL/GenBank/DDBJ databases">
        <title>Insights into the chromosomal genome structure of Flemingia macrophylla.</title>
        <authorList>
            <person name="Ding Y."/>
            <person name="Zhao Y."/>
            <person name="Bi W."/>
            <person name="Wu M."/>
            <person name="Zhao G."/>
            <person name="Gong Y."/>
            <person name="Li W."/>
            <person name="Zhang P."/>
        </authorList>
    </citation>
    <scope>NUCLEOTIDE SEQUENCE [LARGE SCALE GENOMIC DNA]</scope>
    <source>
        <strain evidence="2">DYQJB</strain>
        <tissue evidence="2">Leaf</tissue>
    </source>
</reference>
<evidence type="ECO:0000313" key="3">
    <source>
        <dbReference type="Proteomes" id="UP001603857"/>
    </source>
</evidence>
<dbReference type="AlphaFoldDB" id="A0ABD1L266"/>
<proteinExistence type="predicted"/>
<sequence>MGSRHANKRHAVRTCAQYIAVRCRRIPRDYASLTQLSKQKGTRLKEETFDRLLFSCLLSYKCLVSAMRPAQLFHKCPKQEPNGLIPSGRATFYGSLPGLDLPCHYPNHSPPPQSHNQQNLHFWLLPRRLLSPPSLTATTMTSTSTLPPTLTSPSTPTNSTNAPPYSSPISSSPPPANDGDSFTCLLYTLLAPWAREGAGAGGDKHGVCGGGVPAVGPGEDPRGAGAHGGGGVGGAGRCDG</sequence>
<feature type="compositionally biased region" description="Low complexity" evidence="1">
    <location>
        <begin position="134"/>
        <end position="170"/>
    </location>
</feature>
<accession>A0ABD1L266</accession>